<evidence type="ECO:0000313" key="1">
    <source>
        <dbReference type="EMBL" id="KAA8534389.1"/>
    </source>
</evidence>
<gene>
    <name evidence="1" type="ORF">F0562_031906</name>
</gene>
<dbReference type="AlphaFoldDB" id="A0A5J5AV98"/>
<reference evidence="1 2" key="1">
    <citation type="submission" date="2019-09" db="EMBL/GenBank/DDBJ databases">
        <title>A chromosome-level genome assembly of the Chinese tupelo Nyssa sinensis.</title>
        <authorList>
            <person name="Yang X."/>
            <person name="Kang M."/>
            <person name="Yang Y."/>
            <person name="Xiong H."/>
            <person name="Wang M."/>
            <person name="Zhang Z."/>
            <person name="Wang Z."/>
            <person name="Wu H."/>
            <person name="Ma T."/>
            <person name="Liu J."/>
            <person name="Xi Z."/>
        </authorList>
    </citation>
    <scope>NUCLEOTIDE SEQUENCE [LARGE SCALE GENOMIC DNA]</scope>
    <source>
        <strain evidence="1">J267</strain>
        <tissue evidence="1">Leaf</tissue>
    </source>
</reference>
<proteinExistence type="predicted"/>
<organism evidence="1 2">
    <name type="scientific">Nyssa sinensis</name>
    <dbReference type="NCBI Taxonomy" id="561372"/>
    <lineage>
        <taxon>Eukaryota</taxon>
        <taxon>Viridiplantae</taxon>
        <taxon>Streptophyta</taxon>
        <taxon>Embryophyta</taxon>
        <taxon>Tracheophyta</taxon>
        <taxon>Spermatophyta</taxon>
        <taxon>Magnoliopsida</taxon>
        <taxon>eudicotyledons</taxon>
        <taxon>Gunneridae</taxon>
        <taxon>Pentapetalae</taxon>
        <taxon>asterids</taxon>
        <taxon>Cornales</taxon>
        <taxon>Nyssaceae</taxon>
        <taxon>Nyssa</taxon>
    </lineage>
</organism>
<keyword evidence="2" id="KW-1185">Reference proteome</keyword>
<dbReference type="EMBL" id="CM018041">
    <property type="protein sequence ID" value="KAA8534389.1"/>
    <property type="molecule type" value="Genomic_DNA"/>
</dbReference>
<accession>A0A5J5AV98</accession>
<dbReference type="Proteomes" id="UP000325577">
    <property type="component" value="Linkage Group LG18"/>
</dbReference>
<protein>
    <submittedName>
        <fullName evidence="1">Uncharacterized protein</fullName>
    </submittedName>
</protein>
<sequence>MLLPLKSTHRVLGEFQLLHETVKKGILDLQLTRAMPRISPQSAIVAAFGKGTAVVSILLAFKQLHS</sequence>
<evidence type="ECO:0000313" key="2">
    <source>
        <dbReference type="Proteomes" id="UP000325577"/>
    </source>
</evidence>
<name>A0A5J5AV98_9ASTE</name>